<comment type="caution">
    <text evidence="2">The sequence shown here is derived from an EMBL/GenBank/DDBJ whole genome shotgun (WGS) entry which is preliminary data.</text>
</comment>
<protein>
    <submittedName>
        <fullName evidence="2">Uncharacterized protein</fullName>
    </submittedName>
</protein>
<accession>A0ABV7AVK7</accession>
<feature type="transmembrane region" description="Helical" evidence="1">
    <location>
        <begin position="152"/>
        <end position="172"/>
    </location>
</feature>
<reference evidence="3" key="1">
    <citation type="journal article" date="2019" name="Int. J. Syst. Evol. Microbiol.">
        <title>The Global Catalogue of Microorganisms (GCM) 10K type strain sequencing project: providing services to taxonomists for standard genome sequencing and annotation.</title>
        <authorList>
            <consortium name="The Broad Institute Genomics Platform"/>
            <consortium name="The Broad Institute Genome Sequencing Center for Infectious Disease"/>
            <person name="Wu L."/>
            <person name="Ma J."/>
        </authorList>
    </citation>
    <scope>NUCLEOTIDE SEQUENCE [LARGE SCALE GENOMIC DNA]</scope>
    <source>
        <strain evidence="3">KCTC 62195</strain>
    </source>
</reference>
<keyword evidence="1" id="KW-0812">Transmembrane</keyword>
<feature type="transmembrane region" description="Helical" evidence="1">
    <location>
        <begin position="113"/>
        <end position="132"/>
    </location>
</feature>
<keyword evidence="1" id="KW-1133">Transmembrane helix</keyword>
<evidence type="ECO:0000313" key="3">
    <source>
        <dbReference type="Proteomes" id="UP001595457"/>
    </source>
</evidence>
<name>A0ABV7AVK7_9GAMM</name>
<evidence type="ECO:0000313" key="2">
    <source>
        <dbReference type="EMBL" id="MFC2972895.1"/>
    </source>
</evidence>
<proteinExistence type="predicted"/>
<keyword evidence="1" id="KW-0472">Membrane</keyword>
<keyword evidence="3" id="KW-1185">Reference proteome</keyword>
<dbReference type="EMBL" id="JBHRSJ010000022">
    <property type="protein sequence ID" value="MFC2972895.1"/>
    <property type="molecule type" value="Genomic_DNA"/>
</dbReference>
<feature type="transmembrane region" description="Helical" evidence="1">
    <location>
        <begin position="70"/>
        <end position="92"/>
    </location>
</feature>
<dbReference type="Proteomes" id="UP001595457">
    <property type="component" value="Unassembled WGS sequence"/>
</dbReference>
<feature type="transmembrane region" description="Helical" evidence="1">
    <location>
        <begin position="21"/>
        <end position="40"/>
    </location>
</feature>
<dbReference type="RefSeq" id="WP_377814551.1">
    <property type="nucleotide sequence ID" value="NZ_JBHRSJ010000022.1"/>
</dbReference>
<evidence type="ECO:0000256" key="1">
    <source>
        <dbReference type="SAM" id="Phobius"/>
    </source>
</evidence>
<gene>
    <name evidence="2" type="ORF">ACFOJE_11810</name>
</gene>
<sequence>MQEATRDSIFLPIFSIGFARKSLLFCLFITVFSAFIAPPVSDSYLWSIVYKASSTMADVASMSRSSKHPLALATTYFLSIVLSFASSIIIAFSKLNMNAFNKLQDKGKFYRCSSFLLALLVVLLPIFQVLPINELHRSYAFFQAASEKRTFLAIWGGGYLSLSIVLWSWILFELSNFSRWIMSRVIT</sequence>
<organism evidence="2 3">
    <name type="scientific">Azotobacter bryophylli</name>
    <dbReference type="NCBI Taxonomy" id="1986537"/>
    <lineage>
        <taxon>Bacteria</taxon>
        <taxon>Pseudomonadati</taxon>
        <taxon>Pseudomonadota</taxon>
        <taxon>Gammaproteobacteria</taxon>
        <taxon>Pseudomonadales</taxon>
        <taxon>Pseudomonadaceae</taxon>
        <taxon>Azotobacter</taxon>
    </lineage>
</organism>